<dbReference type="Pfam" id="PF02754">
    <property type="entry name" value="CCG"/>
    <property type="match status" value="2"/>
</dbReference>
<evidence type="ECO:0000256" key="2">
    <source>
        <dbReference type="ARBA" id="ARBA00022723"/>
    </source>
</evidence>
<dbReference type="Proteomes" id="UP000198729">
    <property type="component" value="Unassembled WGS sequence"/>
</dbReference>
<name>A0A1G5SCR1_9PROT</name>
<gene>
    <name evidence="7" type="ORF">NSMM_320018</name>
</gene>
<dbReference type="OrthoDB" id="9765258at2"/>
<protein>
    <recommendedName>
        <fullName evidence="6">Cysteine-rich domain-containing protein</fullName>
    </recommendedName>
</protein>
<evidence type="ECO:0000313" key="7">
    <source>
        <dbReference type="EMBL" id="SCZ84973.1"/>
    </source>
</evidence>
<dbReference type="InterPro" id="IPR021890">
    <property type="entry name" value="DUF3501"/>
</dbReference>
<evidence type="ECO:0000313" key="8">
    <source>
        <dbReference type="Proteomes" id="UP000198729"/>
    </source>
</evidence>
<evidence type="ECO:0000256" key="3">
    <source>
        <dbReference type="ARBA" id="ARBA00022737"/>
    </source>
</evidence>
<dbReference type="SUPFAM" id="SSF54862">
    <property type="entry name" value="4Fe-4S ferredoxins"/>
    <property type="match status" value="1"/>
</dbReference>
<evidence type="ECO:0000256" key="4">
    <source>
        <dbReference type="ARBA" id="ARBA00023004"/>
    </source>
</evidence>
<keyword evidence="2" id="KW-0479">Metal-binding</keyword>
<evidence type="ECO:0000259" key="6">
    <source>
        <dbReference type="Pfam" id="PF02754"/>
    </source>
</evidence>
<keyword evidence="3" id="KW-0677">Repeat</keyword>
<accession>A0A1G5SCR1</accession>
<evidence type="ECO:0000256" key="1">
    <source>
        <dbReference type="ARBA" id="ARBA00022485"/>
    </source>
</evidence>
<dbReference type="Pfam" id="PF12007">
    <property type="entry name" value="DUF3501"/>
    <property type="match status" value="1"/>
</dbReference>
<dbReference type="AlphaFoldDB" id="A0A1G5SCR1"/>
<organism evidence="7 8">
    <name type="scientific">Nitrosomonas mobilis</name>
    <dbReference type="NCBI Taxonomy" id="51642"/>
    <lineage>
        <taxon>Bacteria</taxon>
        <taxon>Pseudomonadati</taxon>
        <taxon>Pseudomonadota</taxon>
        <taxon>Betaproteobacteria</taxon>
        <taxon>Nitrosomonadales</taxon>
        <taxon>Nitrosomonadaceae</taxon>
        <taxon>Nitrosomonas</taxon>
    </lineage>
</organism>
<feature type="domain" description="Cysteine-rich" evidence="6">
    <location>
        <begin position="204"/>
        <end position="287"/>
    </location>
</feature>
<dbReference type="STRING" id="51642.NSMM_320018"/>
<evidence type="ECO:0000256" key="5">
    <source>
        <dbReference type="ARBA" id="ARBA00023014"/>
    </source>
</evidence>
<keyword evidence="1" id="KW-0004">4Fe-4S</keyword>
<sequence>MSIREGSLEAPKRNPIDWQKPDFYDEQQLFTEMYRVFDICHGCRRCVNLCTTFPSLFDLIDDGKTGELDGVEKQDLWQIVDRCYLCDMCFMTKCPYVPPHPWNVDFPHLMLRAKAVKYKKQGASWRDKLLSSTDAMGKLATIPVVVQTTNAITQTPATRRLFSKAIGIHPERELPEYSAKKFRAHARPDERFAPKPSSNVPGKVAIYATCYVNYNEPGIGHDLLWILAHHEIPVKLVAQESCCGMPKLELGDLDSVAALKDHNIPHLAALAREGYAILTAVPSCTLMYKQELPLLFPEDEAVSMVADAMFDPFEYLMLLHREGLLKTDFQHALGKVAYHIPCHLRVQNLGKKTRDLLQLIPGTEITTVERCSGHDGTWGVKQEFFDDSMKIGQPVFRQMGEAEPDYISSDCAIAARHIQQGMKPRQTVKHHPLTLLRMAYGESQMRPIPAQSVSATDSIIHTQGNTMSKITRDSLLTLEAYARNRESFRADVMAHKRNRSVALGEHVTLLFEDELTMRYQIQEMLRAEKIFEEADIQQELDVYNPLVPDGHNWKATMLIEYGDPAERAQKLTQLIGIEDQVWVNVAGHVRVYGIADEDLDRANAEKTSAVHFLRFELSLEMIGALRQSATLSMGIDHSVYQVTIESVADDIRKALIQDLA</sequence>
<dbReference type="InterPro" id="IPR004017">
    <property type="entry name" value="Cys_rich_dom"/>
</dbReference>
<dbReference type="PANTHER" id="PTHR32479">
    <property type="entry name" value="GLYCOLATE OXIDASE IRON-SULFUR SUBUNIT"/>
    <property type="match status" value="1"/>
</dbReference>
<dbReference type="GO" id="GO:0016491">
    <property type="term" value="F:oxidoreductase activity"/>
    <property type="evidence" value="ECO:0007669"/>
    <property type="project" value="UniProtKB-ARBA"/>
</dbReference>
<keyword evidence="8" id="KW-1185">Reference proteome</keyword>
<dbReference type="GO" id="GO:0051539">
    <property type="term" value="F:4 iron, 4 sulfur cluster binding"/>
    <property type="evidence" value="ECO:0007669"/>
    <property type="project" value="UniProtKB-KW"/>
</dbReference>
<proteinExistence type="predicted"/>
<keyword evidence="5" id="KW-0411">Iron-sulfur</keyword>
<dbReference type="RefSeq" id="WP_090284864.1">
    <property type="nucleotide sequence ID" value="NZ_FMWO01000039.1"/>
</dbReference>
<dbReference type="GO" id="GO:0046872">
    <property type="term" value="F:metal ion binding"/>
    <property type="evidence" value="ECO:0007669"/>
    <property type="project" value="UniProtKB-KW"/>
</dbReference>
<dbReference type="EMBL" id="FMWO01000039">
    <property type="protein sequence ID" value="SCZ84973.1"/>
    <property type="molecule type" value="Genomic_DNA"/>
</dbReference>
<feature type="domain" description="Cysteine-rich" evidence="6">
    <location>
        <begin position="336"/>
        <end position="412"/>
    </location>
</feature>
<dbReference type="PANTHER" id="PTHR32479:SF19">
    <property type="entry name" value="ANAEROBIC GLYCEROL-3-PHOSPHATE DEHYDROGENASE SUBUNIT C"/>
    <property type="match status" value="1"/>
</dbReference>
<keyword evidence="4" id="KW-0408">Iron</keyword>
<reference evidence="7 8" key="1">
    <citation type="submission" date="2016-10" db="EMBL/GenBank/DDBJ databases">
        <authorList>
            <person name="de Groot N.N."/>
        </authorList>
    </citation>
    <scope>NUCLEOTIDE SEQUENCE [LARGE SCALE GENOMIC DNA]</scope>
    <source>
        <strain evidence="7">1</strain>
    </source>
</reference>